<dbReference type="EMBL" id="SMAG01000010">
    <property type="protein sequence ID" value="TCS92804.1"/>
    <property type="molecule type" value="Genomic_DNA"/>
</dbReference>
<reference evidence="1 2" key="1">
    <citation type="submission" date="2019-03" db="EMBL/GenBank/DDBJ databases">
        <title>Genomic Encyclopedia of Type Strains, Phase IV (KMG-IV): sequencing the most valuable type-strain genomes for metagenomic binning, comparative biology and taxonomic classification.</title>
        <authorList>
            <person name="Goeker M."/>
        </authorList>
    </citation>
    <scope>NUCLEOTIDE SEQUENCE [LARGE SCALE GENOMIC DNA]</scope>
    <source>
        <strain evidence="1 2">DSM 45707</strain>
    </source>
</reference>
<evidence type="ECO:0000313" key="1">
    <source>
        <dbReference type="EMBL" id="TCS92804.1"/>
    </source>
</evidence>
<evidence type="ECO:0000313" key="2">
    <source>
        <dbReference type="Proteomes" id="UP000294937"/>
    </source>
</evidence>
<dbReference type="AlphaFoldDB" id="A0A4R3L0F6"/>
<proteinExistence type="predicted"/>
<dbReference type="OrthoDB" id="2691543at2"/>
<comment type="caution">
    <text evidence="1">The sequence shown here is derived from an EMBL/GenBank/DDBJ whole genome shotgun (WGS) entry which is preliminary data.</text>
</comment>
<sequence length="70" mass="8240">MYLGRDLSELNMTPIPDWAMEELSYHHYMMSQMSPFMNEQGVSLHRDVIKEIERRGGLAHLDKTHSIHDI</sequence>
<organism evidence="1 2">
    <name type="scientific">Hazenella coriacea</name>
    <dbReference type="NCBI Taxonomy" id="1179467"/>
    <lineage>
        <taxon>Bacteria</taxon>
        <taxon>Bacillati</taxon>
        <taxon>Bacillota</taxon>
        <taxon>Bacilli</taxon>
        <taxon>Bacillales</taxon>
        <taxon>Thermoactinomycetaceae</taxon>
        <taxon>Hazenella</taxon>
    </lineage>
</organism>
<gene>
    <name evidence="1" type="ORF">EDD58_11030</name>
</gene>
<name>A0A4R3L0F6_9BACL</name>
<dbReference type="RefSeq" id="WP_131926408.1">
    <property type="nucleotide sequence ID" value="NZ_SMAG01000010.1"/>
</dbReference>
<keyword evidence="2" id="KW-1185">Reference proteome</keyword>
<protein>
    <recommendedName>
        <fullName evidence="3">Cytosolic protein</fullName>
    </recommendedName>
</protein>
<dbReference type="Proteomes" id="UP000294937">
    <property type="component" value="Unassembled WGS sequence"/>
</dbReference>
<evidence type="ECO:0008006" key="3">
    <source>
        <dbReference type="Google" id="ProtNLM"/>
    </source>
</evidence>
<accession>A0A4R3L0F6</accession>